<accession>A0A5B7GMK3</accession>
<feature type="transmembrane region" description="Helical" evidence="1">
    <location>
        <begin position="61"/>
        <end position="79"/>
    </location>
</feature>
<keyword evidence="1" id="KW-0472">Membrane</keyword>
<proteinExistence type="predicted"/>
<sequence length="102" mass="11302">MLRLREMASVPFTPTQGKPHFWLVHCEGETPTHPASPCVSLTRPSPLIIHWGWEKNTRGLWVARGGLGLLGVIYASSIVKLERIKRRRSAHGGGKLAKGIIE</sequence>
<dbReference type="AlphaFoldDB" id="A0A5B7GMK3"/>
<reference evidence="2 3" key="1">
    <citation type="submission" date="2019-05" db="EMBL/GenBank/DDBJ databases">
        <title>Another draft genome of Portunus trituberculatus and its Hox gene families provides insights of decapod evolution.</title>
        <authorList>
            <person name="Jeong J.-H."/>
            <person name="Song I."/>
            <person name="Kim S."/>
            <person name="Choi T."/>
            <person name="Kim D."/>
            <person name="Ryu S."/>
            <person name="Kim W."/>
        </authorList>
    </citation>
    <scope>NUCLEOTIDE SEQUENCE [LARGE SCALE GENOMIC DNA]</scope>
    <source>
        <tissue evidence="2">Muscle</tissue>
    </source>
</reference>
<evidence type="ECO:0000313" key="3">
    <source>
        <dbReference type="Proteomes" id="UP000324222"/>
    </source>
</evidence>
<name>A0A5B7GMK3_PORTR</name>
<keyword evidence="1" id="KW-1133">Transmembrane helix</keyword>
<comment type="caution">
    <text evidence="2">The sequence shown here is derived from an EMBL/GenBank/DDBJ whole genome shotgun (WGS) entry which is preliminary data.</text>
</comment>
<gene>
    <name evidence="2" type="ORF">E2C01_052482</name>
</gene>
<evidence type="ECO:0000256" key="1">
    <source>
        <dbReference type="SAM" id="Phobius"/>
    </source>
</evidence>
<protein>
    <submittedName>
        <fullName evidence="2">Uncharacterized protein</fullName>
    </submittedName>
</protein>
<dbReference type="Proteomes" id="UP000324222">
    <property type="component" value="Unassembled WGS sequence"/>
</dbReference>
<dbReference type="EMBL" id="VSRR010015721">
    <property type="protein sequence ID" value="MPC58477.1"/>
    <property type="molecule type" value="Genomic_DNA"/>
</dbReference>
<keyword evidence="1" id="KW-0812">Transmembrane</keyword>
<keyword evidence="3" id="KW-1185">Reference proteome</keyword>
<evidence type="ECO:0000313" key="2">
    <source>
        <dbReference type="EMBL" id="MPC58477.1"/>
    </source>
</evidence>
<organism evidence="2 3">
    <name type="scientific">Portunus trituberculatus</name>
    <name type="common">Swimming crab</name>
    <name type="synonym">Neptunus trituberculatus</name>
    <dbReference type="NCBI Taxonomy" id="210409"/>
    <lineage>
        <taxon>Eukaryota</taxon>
        <taxon>Metazoa</taxon>
        <taxon>Ecdysozoa</taxon>
        <taxon>Arthropoda</taxon>
        <taxon>Crustacea</taxon>
        <taxon>Multicrustacea</taxon>
        <taxon>Malacostraca</taxon>
        <taxon>Eumalacostraca</taxon>
        <taxon>Eucarida</taxon>
        <taxon>Decapoda</taxon>
        <taxon>Pleocyemata</taxon>
        <taxon>Brachyura</taxon>
        <taxon>Eubrachyura</taxon>
        <taxon>Portunoidea</taxon>
        <taxon>Portunidae</taxon>
        <taxon>Portuninae</taxon>
        <taxon>Portunus</taxon>
    </lineage>
</organism>